<dbReference type="Proteomes" id="UP000324831">
    <property type="component" value="Unassembled WGS sequence"/>
</dbReference>
<name>A0A478FVJ2_9MOLU</name>
<proteinExistence type="predicted"/>
<accession>A0A478FVJ2</accession>
<dbReference type="AlphaFoldDB" id="A0A478FVJ2"/>
<reference evidence="1 2" key="1">
    <citation type="submission" date="2019-01" db="EMBL/GenBank/DDBJ databases">
        <title>Draft genome sequences of Candidatus Mycoplasma haemohominis SWG34-3 identified from a patient with pyrexia, anemia and liver dysfunction.</title>
        <authorList>
            <person name="Sekizuka T."/>
            <person name="Hattori N."/>
            <person name="Katano H."/>
            <person name="Takuma T."/>
            <person name="Ito T."/>
            <person name="Arai N."/>
            <person name="Yanai R."/>
            <person name="Ishii S."/>
            <person name="Miura Y."/>
            <person name="Tokunaga T."/>
            <person name="Watanabe H."/>
            <person name="Nomura N."/>
            <person name="Eguchi J."/>
            <person name="Arai T."/>
            <person name="Hasegawa H."/>
            <person name="Nakamaki T."/>
            <person name="Wakita T."/>
            <person name="Niki Y."/>
            <person name="Kuroda M."/>
        </authorList>
    </citation>
    <scope>NUCLEOTIDE SEQUENCE [LARGE SCALE GENOMIC DNA]</scope>
    <source>
        <strain evidence="1">SWG34-3</strain>
    </source>
</reference>
<gene>
    <name evidence="1" type="ORF">MHSWG343_10480</name>
</gene>
<evidence type="ECO:0000313" key="1">
    <source>
        <dbReference type="EMBL" id="GCE64040.1"/>
    </source>
</evidence>
<organism evidence="1 2">
    <name type="scientific">Candidatus Mycoplasma haematohominis</name>
    <dbReference type="NCBI Taxonomy" id="1494318"/>
    <lineage>
        <taxon>Bacteria</taxon>
        <taxon>Bacillati</taxon>
        <taxon>Mycoplasmatota</taxon>
        <taxon>Mollicutes</taxon>
        <taxon>Mycoplasmataceae</taxon>
        <taxon>Mycoplasma</taxon>
    </lineage>
</organism>
<protein>
    <submittedName>
        <fullName evidence="1">Uncharacterized protein</fullName>
    </submittedName>
</protein>
<sequence length="45" mass="5235">MKKHKIKQTSKNYNFPSTSKKSYLIQKITINTQTAHQQLLTSKQA</sequence>
<comment type="caution">
    <text evidence="1">The sequence shown here is derived from an EMBL/GenBank/DDBJ whole genome shotgun (WGS) entry which is preliminary data.</text>
</comment>
<dbReference type="EMBL" id="BIMN01000009">
    <property type="protein sequence ID" value="GCE64040.1"/>
    <property type="molecule type" value="Genomic_DNA"/>
</dbReference>
<evidence type="ECO:0000313" key="2">
    <source>
        <dbReference type="Proteomes" id="UP000324831"/>
    </source>
</evidence>